<keyword evidence="2" id="KW-0560">Oxidoreductase</keyword>
<dbReference type="InterPro" id="IPR043143">
    <property type="entry name" value="Mal/L-sulf/L-lact_DH-like_NADP"/>
</dbReference>
<comment type="similarity">
    <text evidence="1">Belongs to the LDH2/MDH2 oxidoreductase family.</text>
</comment>
<dbReference type="InterPro" id="IPR003767">
    <property type="entry name" value="Malate/L-lactate_DH-like"/>
</dbReference>
<evidence type="ECO:0000313" key="3">
    <source>
        <dbReference type="EMBL" id="MFB9476384.1"/>
    </source>
</evidence>
<dbReference type="PANTHER" id="PTHR11091">
    <property type="entry name" value="OXIDOREDUCTASE-RELATED"/>
    <property type="match status" value="1"/>
</dbReference>
<gene>
    <name evidence="3" type="ORF">ACFFR3_43395</name>
</gene>
<evidence type="ECO:0000313" key="4">
    <source>
        <dbReference type="Proteomes" id="UP001589568"/>
    </source>
</evidence>
<protein>
    <submittedName>
        <fullName evidence="3">Ldh family oxidoreductase</fullName>
    </submittedName>
</protein>
<keyword evidence="4" id="KW-1185">Reference proteome</keyword>
<dbReference type="Proteomes" id="UP001589568">
    <property type="component" value="Unassembled WGS sequence"/>
</dbReference>
<dbReference type="EMBL" id="JBHMCF010000049">
    <property type="protein sequence ID" value="MFB9476384.1"/>
    <property type="molecule type" value="Genomic_DNA"/>
</dbReference>
<accession>A0ABV5P1D5</accession>
<proteinExistence type="inferred from homology"/>
<dbReference type="InterPro" id="IPR036111">
    <property type="entry name" value="Mal/L-sulfo/L-lacto_DH-like_sf"/>
</dbReference>
<evidence type="ECO:0000256" key="2">
    <source>
        <dbReference type="ARBA" id="ARBA00023002"/>
    </source>
</evidence>
<reference evidence="3 4" key="1">
    <citation type="submission" date="2024-09" db="EMBL/GenBank/DDBJ databases">
        <authorList>
            <person name="Sun Q."/>
            <person name="Mori K."/>
        </authorList>
    </citation>
    <scope>NUCLEOTIDE SEQUENCE [LARGE SCALE GENOMIC DNA]</scope>
    <source>
        <strain evidence="3 4">JCM 3324</strain>
    </source>
</reference>
<organism evidence="3 4">
    <name type="scientific">Nonomuraea salmonea</name>
    <dbReference type="NCBI Taxonomy" id="46181"/>
    <lineage>
        <taxon>Bacteria</taxon>
        <taxon>Bacillati</taxon>
        <taxon>Actinomycetota</taxon>
        <taxon>Actinomycetes</taxon>
        <taxon>Streptosporangiales</taxon>
        <taxon>Streptosporangiaceae</taxon>
        <taxon>Nonomuraea</taxon>
    </lineage>
</organism>
<dbReference type="Pfam" id="PF02615">
    <property type="entry name" value="Ldh_2"/>
    <property type="match status" value="1"/>
</dbReference>
<name>A0ABV5P1D5_9ACTN</name>
<evidence type="ECO:0000256" key="1">
    <source>
        <dbReference type="ARBA" id="ARBA00006056"/>
    </source>
</evidence>
<dbReference type="PANTHER" id="PTHR11091:SF0">
    <property type="entry name" value="MALATE DEHYDROGENASE"/>
    <property type="match status" value="1"/>
</dbReference>
<dbReference type="InterPro" id="IPR043144">
    <property type="entry name" value="Mal/L-sulf/L-lact_DH-like_ah"/>
</dbReference>
<dbReference type="Gene3D" id="3.30.1370.60">
    <property type="entry name" value="Hypothetical oxidoreductase yiak, domain 2"/>
    <property type="match status" value="1"/>
</dbReference>
<dbReference type="RefSeq" id="WP_379485037.1">
    <property type="nucleotide sequence ID" value="NZ_JBHMCF010000049.1"/>
</dbReference>
<dbReference type="Gene3D" id="1.10.1530.10">
    <property type="match status" value="1"/>
</dbReference>
<sequence length="469" mass="48164">MLTLSDVVLTLGTAGNERVLLRGADLSVAGGDTVLLTGLDAPARRAMADLLAGRIRPAYGSVTLERGDAGRTVLDAGDEPSDGIWQDLGGASPPRAVVVLAGRRPAGWPDRYRCLELRGGRFVPGRAGATVRVPLALLEQRIRQALTEAGAPPAASASVARVLVDAECRGHRSHGVALLPTYLRRIGAGGIVAGARPALTEVTGSLAVVDAGGGFGQPAMDVAAEWCAAAAAATGVAAVAVHNNNHVGMLAAYRWPFQRDDVVGLLMNTSGPSVSAPGAAYPTLGSNALCLVTPGAAGEPFCIDLATGVVAAGKIRDAANLGVPVPEAWLRDAAGRPTTDPDELDRGGSIPLFGGYKGLCVTLIVEILAGALAGGRVSPDVAKQRKHPDTVMGCGQLLIGVSAAHVSGREPPHAFLGTLREAVRAGYDEPPPRPWFPDQVEEDTAADVRRHGAPVPVTVLRELGWPAGD</sequence>
<comment type="caution">
    <text evidence="3">The sequence shown here is derived from an EMBL/GenBank/DDBJ whole genome shotgun (WGS) entry which is preliminary data.</text>
</comment>
<dbReference type="SUPFAM" id="SSF89733">
    <property type="entry name" value="L-sulfolactate dehydrogenase-like"/>
    <property type="match status" value="1"/>
</dbReference>